<sequence>MPSVPSDRESPRSVVVTGGNRGIGLAVARRFQASGDRVTVTYRSAPPPDDIHGVPCDITDGAQVDAAFAKIEANQGPPEVIVANAGITNDRLMVLMSEDDFSGVVETNLLGSFRTVKRGLRNMLRARSGRIILLSSVAGMRGSPGQTNYAATKAGMVGLARSLAREVGSRGITVNVVAPGVVETDMTASLPEKRKSEMLREVPLGRFGTVDDIAGVVEFLASPSSGYITGAVVAVDGGLGMGN</sequence>
<dbReference type="AlphaFoldDB" id="A0A7X6RTG5"/>
<keyword evidence="5" id="KW-1185">Reference proteome</keyword>
<evidence type="ECO:0000313" key="5">
    <source>
        <dbReference type="Proteomes" id="UP000553209"/>
    </source>
</evidence>
<dbReference type="EMBL" id="JAAXPG010000035">
    <property type="protein sequence ID" value="NKZ01363.1"/>
    <property type="molecule type" value="Genomic_DNA"/>
</dbReference>
<evidence type="ECO:0000313" key="4">
    <source>
        <dbReference type="EMBL" id="NKZ01363.1"/>
    </source>
</evidence>
<feature type="domain" description="Ketoreductase" evidence="3">
    <location>
        <begin position="12"/>
        <end position="185"/>
    </location>
</feature>
<gene>
    <name evidence="4" type="primary">fabG</name>
    <name evidence="4" type="ORF">HGB44_27360</name>
</gene>
<dbReference type="FunFam" id="3.40.50.720:FF:000173">
    <property type="entry name" value="3-oxoacyl-[acyl-carrier protein] reductase"/>
    <property type="match status" value="1"/>
</dbReference>
<dbReference type="PRINTS" id="PR00080">
    <property type="entry name" value="SDRFAMILY"/>
</dbReference>
<dbReference type="RefSeq" id="WP_061083194.1">
    <property type="nucleotide sequence ID" value="NZ_JAAXPG010000035.1"/>
</dbReference>
<comment type="caution">
    <text evidence="4">The sequence shown here is derived from an EMBL/GenBank/DDBJ whole genome shotgun (WGS) entry which is preliminary data.</text>
</comment>
<dbReference type="InterPro" id="IPR036291">
    <property type="entry name" value="NAD(P)-bd_dom_sf"/>
</dbReference>
<reference evidence="4 5" key="1">
    <citation type="submission" date="2020-04" db="EMBL/GenBank/DDBJ databases">
        <title>MicrobeNet Type strains.</title>
        <authorList>
            <person name="Nicholson A.C."/>
        </authorList>
    </citation>
    <scope>NUCLEOTIDE SEQUENCE [LARGE SCALE GENOMIC DNA]</scope>
    <source>
        <strain evidence="4 5">ATCC 23612</strain>
    </source>
</reference>
<dbReference type="Pfam" id="PF13561">
    <property type="entry name" value="adh_short_C2"/>
    <property type="match status" value="1"/>
</dbReference>
<evidence type="ECO:0000259" key="3">
    <source>
        <dbReference type="SMART" id="SM00822"/>
    </source>
</evidence>
<dbReference type="SMART" id="SM00822">
    <property type="entry name" value="PKS_KR"/>
    <property type="match status" value="1"/>
</dbReference>
<evidence type="ECO:0000256" key="2">
    <source>
        <dbReference type="ARBA" id="ARBA00023002"/>
    </source>
</evidence>
<protein>
    <submittedName>
        <fullName evidence="4">3-oxoacyl-ACP reductase FabG</fullName>
    </submittedName>
</protein>
<accession>A0A7X6RTG5</accession>
<dbReference type="Gene3D" id="3.40.50.720">
    <property type="entry name" value="NAD(P)-binding Rossmann-like Domain"/>
    <property type="match status" value="1"/>
</dbReference>
<dbReference type="GO" id="GO:0016616">
    <property type="term" value="F:oxidoreductase activity, acting on the CH-OH group of donors, NAD or NADP as acceptor"/>
    <property type="evidence" value="ECO:0007669"/>
    <property type="project" value="UniProtKB-ARBA"/>
</dbReference>
<organism evidence="4 5">
    <name type="scientific">Nocardiopsis alborubida</name>
    <dbReference type="NCBI Taxonomy" id="146802"/>
    <lineage>
        <taxon>Bacteria</taxon>
        <taxon>Bacillati</taxon>
        <taxon>Actinomycetota</taxon>
        <taxon>Actinomycetes</taxon>
        <taxon>Streptosporangiales</taxon>
        <taxon>Nocardiopsidaceae</taxon>
        <taxon>Nocardiopsis</taxon>
    </lineage>
</organism>
<dbReference type="PANTHER" id="PTHR42760">
    <property type="entry name" value="SHORT-CHAIN DEHYDROGENASES/REDUCTASES FAMILY MEMBER"/>
    <property type="match status" value="1"/>
</dbReference>
<name>A0A7X6RTG5_9ACTN</name>
<dbReference type="PROSITE" id="PS00061">
    <property type="entry name" value="ADH_SHORT"/>
    <property type="match status" value="1"/>
</dbReference>
<dbReference type="PANTHER" id="PTHR42760:SF133">
    <property type="entry name" value="3-OXOACYL-[ACYL-CARRIER-PROTEIN] REDUCTASE"/>
    <property type="match status" value="1"/>
</dbReference>
<dbReference type="InterPro" id="IPR020904">
    <property type="entry name" value="Sc_DH/Rdtase_CS"/>
</dbReference>
<dbReference type="SUPFAM" id="SSF51735">
    <property type="entry name" value="NAD(P)-binding Rossmann-fold domains"/>
    <property type="match status" value="1"/>
</dbReference>
<proteinExistence type="inferred from homology"/>
<dbReference type="NCBIfam" id="NF009466">
    <property type="entry name" value="PRK12826.1-2"/>
    <property type="match status" value="1"/>
</dbReference>
<comment type="similarity">
    <text evidence="1">Belongs to the short-chain dehydrogenases/reductases (SDR) family.</text>
</comment>
<dbReference type="PRINTS" id="PR00081">
    <property type="entry name" value="GDHRDH"/>
</dbReference>
<dbReference type="InterPro" id="IPR057326">
    <property type="entry name" value="KR_dom"/>
</dbReference>
<dbReference type="InterPro" id="IPR002347">
    <property type="entry name" value="SDR_fam"/>
</dbReference>
<keyword evidence="2" id="KW-0560">Oxidoreductase</keyword>
<evidence type="ECO:0000256" key="1">
    <source>
        <dbReference type="ARBA" id="ARBA00006484"/>
    </source>
</evidence>
<dbReference type="Proteomes" id="UP000553209">
    <property type="component" value="Unassembled WGS sequence"/>
</dbReference>